<keyword evidence="2" id="KW-1185">Reference proteome</keyword>
<dbReference type="Proteomes" id="UP000030764">
    <property type="component" value="Unassembled WGS sequence"/>
</dbReference>
<accession>A0A085LIY8</accession>
<protein>
    <submittedName>
        <fullName evidence="1">Uncharacterized protein</fullName>
    </submittedName>
</protein>
<gene>
    <name evidence="1" type="ORF">M513_14190</name>
</gene>
<evidence type="ECO:0000313" key="2">
    <source>
        <dbReference type="Proteomes" id="UP000030764"/>
    </source>
</evidence>
<dbReference type="EMBL" id="KL364071">
    <property type="protein sequence ID" value="KFD44934.1"/>
    <property type="molecule type" value="Genomic_DNA"/>
</dbReference>
<proteinExistence type="predicted"/>
<sequence length="115" mass="12956">MQSRVVCPSVRLDNARLKVSTNRSTWPLDCGMYGAVHMCRIPLEEQNRANSDDTNCLPLSVTSTNGTPWCEKMVFNASITLSDVILSRRHISGHFEKESTRRRYMRPSKGPAKSA</sequence>
<reference evidence="1 2" key="1">
    <citation type="journal article" date="2014" name="Nat. Genet.">
        <title>Genome and transcriptome of the porcine whipworm Trichuris suis.</title>
        <authorList>
            <person name="Jex A.R."/>
            <person name="Nejsum P."/>
            <person name="Schwarz E.M."/>
            <person name="Hu L."/>
            <person name="Young N.D."/>
            <person name="Hall R.S."/>
            <person name="Korhonen P.K."/>
            <person name="Liao S."/>
            <person name="Thamsborg S."/>
            <person name="Xia J."/>
            <person name="Xu P."/>
            <person name="Wang S."/>
            <person name="Scheerlinck J.P."/>
            <person name="Hofmann A."/>
            <person name="Sternberg P.W."/>
            <person name="Wang J."/>
            <person name="Gasser R.B."/>
        </authorList>
    </citation>
    <scope>NUCLEOTIDE SEQUENCE [LARGE SCALE GENOMIC DNA]</scope>
    <source>
        <strain evidence="1">DCEP-RM93M</strain>
    </source>
</reference>
<name>A0A085LIY8_9BILA</name>
<evidence type="ECO:0000313" key="1">
    <source>
        <dbReference type="EMBL" id="KFD44934.1"/>
    </source>
</evidence>
<dbReference type="AlphaFoldDB" id="A0A085LIY8"/>
<organism evidence="1 2">
    <name type="scientific">Trichuris suis</name>
    <name type="common">pig whipworm</name>
    <dbReference type="NCBI Taxonomy" id="68888"/>
    <lineage>
        <taxon>Eukaryota</taxon>
        <taxon>Metazoa</taxon>
        <taxon>Ecdysozoa</taxon>
        <taxon>Nematoda</taxon>
        <taxon>Enoplea</taxon>
        <taxon>Dorylaimia</taxon>
        <taxon>Trichinellida</taxon>
        <taxon>Trichuridae</taxon>
        <taxon>Trichuris</taxon>
    </lineage>
</organism>